<dbReference type="EMBL" id="QSCO01000010">
    <property type="protein sequence ID" value="RGY06884.1"/>
    <property type="molecule type" value="Genomic_DNA"/>
</dbReference>
<organism evidence="10 13">
    <name type="scientific">Odoribacter splanchnicus</name>
    <dbReference type="NCBI Taxonomy" id="28118"/>
    <lineage>
        <taxon>Bacteria</taxon>
        <taxon>Pseudomonadati</taxon>
        <taxon>Bacteroidota</taxon>
        <taxon>Bacteroidia</taxon>
        <taxon>Bacteroidales</taxon>
        <taxon>Odoribacteraceae</taxon>
        <taxon>Odoribacter</taxon>
    </lineage>
</organism>
<dbReference type="Proteomes" id="UP000284434">
    <property type="component" value="Unassembled WGS sequence"/>
</dbReference>
<protein>
    <submittedName>
        <fullName evidence="10">ATP-binding cassette domain-containing protein</fullName>
    </submittedName>
</protein>
<evidence type="ECO:0000313" key="8">
    <source>
        <dbReference type="EMBL" id="RGU53044.1"/>
    </source>
</evidence>
<reference evidence="7" key="3">
    <citation type="submission" date="2023-01" db="EMBL/GenBank/DDBJ databases">
        <title>Human gut microbiome strain richness.</title>
        <authorList>
            <person name="Chen-Liaw A."/>
        </authorList>
    </citation>
    <scope>NUCLEOTIDE SEQUENCE</scope>
    <source>
        <strain evidence="7">RTP21484st1_B7_RTP21484_190118</strain>
    </source>
</reference>
<dbReference type="Proteomes" id="UP001199750">
    <property type="component" value="Unassembled WGS sequence"/>
</dbReference>
<comment type="similarity">
    <text evidence="1">Belongs to the ABC transporter superfamily.</text>
</comment>
<dbReference type="EMBL" id="QRYC01000050">
    <property type="protein sequence ID" value="RGU53044.1"/>
    <property type="molecule type" value="Genomic_DNA"/>
</dbReference>
<dbReference type="PANTHER" id="PTHR43335:SF4">
    <property type="entry name" value="ABC TRANSPORTER, ATP-BINDING PROTEIN"/>
    <property type="match status" value="1"/>
</dbReference>
<evidence type="ECO:0000313" key="12">
    <source>
        <dbReference type="Proteomes" id="UP000284243"/>
    </source>
</evidence>
<gene>
    <name evidence="9" type="ORF">DWW24_20890</name>
    <name evidence="8" type="ORF">DWW57_19105</name>
    <name evidence="10" type="ORF">DXA53_08520</name>
    <name evidence="6" type="ORF">L0P03_06085</name>
    <name evidence="7" type="ORF">PN645_18365</name>
</gene>
<evidence type="ECO:0000313" key="10">
    <source>
        <dbReference type="EMBL" id="RGY06884.1"/>
    </source>
</evidence>
<dbReference type="PROSITE" id="PS50893">
    <property type="entry name" value="ABC_TRANSPORTER_2"/>
    <property type="match status" value="1"/>
</dbReference>
<dbReference type="AlphaFoldDB" id="A0A1Y3ZRZ2"/>
<sequence length="307" mass="35037">MDVVVENLTKSFGYQKAVDSVSFEVKKGEILGFLGPNGAGKTTTLKIMSCFLFPDYGNIRIGKYSIHKNPYKIKQIIGYLPEHNPLYEEMNVIDFLDFIARVHNIPKYKIIPKVMDMIRMCGLDNEKHKTIRELSKGYRQRVGLAQALIHDPEVLLLDEPTTGLDPNQIVEIRELIKNIGREKTVIMSSHILAEIEATCDRVLIINKGKIVADGTSAELRNKSDKGKLLKICIQGGEDEDIYNELALIPELENIISSTPHHFEIQCERATEIEKKIFDICCQNNWYISEMTPVETRLEDIFRQVTKN</sequence>
<evidence type="ECO:0000313" key="11">
    <source>
        <dbReference type="Proteomes" id="UP000283426"/>
    </source>
</evidence>
<dbReference type="SUPFAM" id="SSF52540">
    <property type="entry name" value="P-loop containing nucleoside triphosphate hydrolases"/>
    <property type="match status" value="1"/>
</dbReference>
<dbReference type="EMBL" id="JAQMRD010000035">
    <property type="protein sequence ID" value="MDB9224943.1"/>
    <property type="molecule type" value="Genomic_DNA"/>
</dbReference>
<dbReference type="SMART" id="SM00382">
    <property type="entry name" value="AAA"/>
    <property type="match status" value="1"/>
</dbReference>
<dbReference type="GO" id="GO:0016887">
    <property type="term" value="F:ATP hydrolysis activity"/>
    <property type="evidence" value="ECO:0007669"/>
    <property type="project" value="InterPro"/>
</dbReference>
<dbReference type="Gene3D" id="3.40.50.300">
    <property type="entry name" value="P-loop containing nucleotide triphosphate hydrolases"/>
    <property type="match status" value="1"/>
</dbReference>
<reference evidence="11 12" key="1">
    <citation type="submission" date="2018-08" db="EMBL/GenBank/DDBJ databases">
        <title>A genome reference for cultivated species of the human gut microbiota.</title>
        <authorList>
            <person name="Zou Y."/>
            <person name="Xue W."/>
            <person name="Luo G."/>
        </authorList>
    </citation>
    <scope>NUCLEOTIDE SEQUENCE [LARGE SCALE GENOMIC DNA]</scope>
    <source>
        <strain evidence="9 11">AF14-6AC</strain>
        <strain evidence="8 12">AF16-14</strain>
        <strain evidence="10 13">OF03-11</strain>
    </source>
</reference>
<keyword evidence="2" id="KW-0813">Transport</keyword>
<dbReference type="EMBL" id="JAKNDN010000009">
    <property type="protein sequence ID" value="MCG4959426.1"/>
    <property type="molecule type" value="Genomic_DNA"/>
</dbReference>
<evidence type="ECO:0000313" key="9">
    <source>
        <dbReference type="EMBL" id="RGV17696.1"/>
    </source>
</evidence>
<dbReference type="OMA" id="GMKVQLH"/>
<evidence type="ECO:0000256" key="1">
    <source>
        <dbReference type="ARBA" id="ARBA00005417"/>
    </source>
</evidence>
<reference evidence="6" key="2">
    <citation type="submission" date="2022-01" db="EMBL/GenBank/DDBJ databases">
        <title>Collection of gut derived symbiotic bacterial strains cultured from healthy donors.</title>
        <authorList>
            <person name="Lin H."/>
            <person name="Kohout C."/>
            <person name="Waligurski E."/>
            <person name="Pamer E.G."/>
        </authorList>
    </citation>
    <scope>NUCLEOTIDE SEQUENCE</scope>
    <source>
        <strain evidence="6">DFI.1.149</strain>
    </source>
</reference>
<dbReference type="PANTHER" id="PTHR43335">
    <property type="entry name" value="ABC TRANSPORTER, ATP-BINDING PROTEIN"/>
    <property type="match status" value="1"/>
</dbReference>
<dbReference type="GeneID" id="61276720"/>
<accession>A0A1Y3ZRZ2</accession>
<dbReference type="GO" id="GO:0005524">
    <property type="term" value="F:ATP binding"/>
    <property type="evidence" value="ECO:0007669"/>
    <property type="project" value="UniProtKB-KW"/>
</dbReference>
<keyword evidence="3" id="KW-0547">Nucleotide-binding</keyword>
<dbReference type="Proteomes" id="UP000283426">
    <property type="component" value="Unassembled WGS sequence"/>
</dbReference>
<comment type="caution">
    <text evidence="10">The sequence shown here is derived from an EMBL/GenBank/DDBJ whole genome shotgun (WGS) entry which is preliminary data.</text>
</comment>
<evidence type="ECO:0000256" key="3">
    <source>
        <dbReference type="ARBA" id="ARBA00022741"/>
    </source>
</evidence>
<feature type="domain" description="ABC transporter" evidence="5">
    <location>
        <begin position="3"/>
        <end position="232"/>
    </location>
</feature>
<dbReference type="InterPro" id="IPR027417">
    <property type="entry name" value="P-loop_NTPase"/>
</dbReference>
<dbReference type="Pfam" id="PF00005">
    <property type="entry name" value="ABC_tran"/>
    <property type="match status" value="1"/>
</dbReference>
<evidence type="ECO:0000259" key="5">
    <source>
        <dbReference type="PROSITE" id="PS50893"/>
    </source>
</evidence>
<evidence type="ECO:0000313" key="6">
    <source>
        <dbReference type="EMBL" id="MCG4959426.1"/>
    </source>
</evidence>
<dbReference type="Proteomes" id="UP001212263">
    <property type="component" value="Unassembled WGS sequence"/>
</dbReference>
<keyword evidence="4 10" id="KW-0067">ATP-binding</keyword>
<dbReference type="InterPro" id="IPR003439">
    <property type="entry name" value="ABC_transporter-like_ATP-bd"/>
</dbReference>
<dbReference type="EMBL" id="QRYW01000066">
    <property type="protein sequence ID" value="RGV17696.1"/>
    <property type="molecule type" value="Genomic_DNA"/>
</dbReference>
<dbReference type="CDD" id="cd03230">
    <property type="entry name" value="ABC_DR_subfamily_A"/>
    <property type="match status" value="1"/>
</dbReference>
<evidence type="ECO:0000256" key="4">
    <source>
        <dbReference type="ARBA" id="ARBA00022840"/>
    </source>
</evidence>
<dbReference type="InterPro" id="IPR003593">
    <property type="entry name" value="AAA+_ATPase"/>
</dbReference>
<dbReference type="Proteomes" id="UP000284243">
    <property type="component" value="Unassembled WGS sequence"/>
</dbReference>
<evidence type="ECO:0000313" key="13">
    <source>
        <dbReference type="Proteomes" id="UP000284434"/>
    </source>
</evidence>
<dbReference type="RefSeq" id="WP_013613632.1">
    <property type="nucleotide sequence ID" value="NZ_BAABYK010000001.1"/>
</dbReference>
<proteinExistence type="inferred from homology"/>
<evidence type="ECO:0000256" key="2">
    <source>
        <dbReference type="ARBA" id="ARBA00022448"/>
    </source>
</evidence>
<name>A0A1Y3ZRZ2_9BACT</name>
<evidence type="ECO:0000313" key="7">
    <source>
        <dbReference type="EMBL" id="MDB9224943.1"/>
    </source>
</evidence>